<dbReference type="Proteomes" id="UP000299102">
    <property type="component" value="Unassembled WGS sequence"/>
</dbReference>
<evidence type="ECO:0000313" key="1">
    <source>
        <dbReference type="EMBL" id="GBP68368.1"/>
    </source>
</evidence>
<gene>
    <name evidence="1" type="ORF">EVAR_99044_1</name>
</gene>
<comment type="caution">
    <text evidence="1">The sequence shown here is derived from an EMBL/GenBank/DDBJ whole genome shotgun (WGS) entry which is preliminary data.</text>
</comment>
<keyword evidence="2" id="KW-1185">Reference proteome</keyword>
<dbReference type="OrthoDB" id="823504at2759"/>
<dbReference type="EMBL" id="BGZK01001009">
    <property type="protein sequence ID" value="GBP68368.1"/>
    <property type="molecule type" value="Genomic_DNA"/>
</dbReference>
<name>A0A4C1XXP2_EUMVA</name>
<reference evidence="1 2" key="1">
    <citation type="journal article" date="2019" name="Commun. Biol.">
        <title>The bagworm genome reveals a unique fibroin gene that provides high tensile strength.</title>
        <authorList>
            <person name="Kono N."/>
            <person name="Nakamura H."/>
            <person name="Ohtoshi R."/>
            <person name="Tomita M."/>
            <person name="Numata K."/>
            <person name="Arakawa K."/>
        </authorList>
    </citation>
    <scope>NUCLEOTIDE SEQUENCE [LARGE SCALE GENOMIC DNA]</scope>
</reference>
<sequence>MFVTFFCHNSGYEGVHTCITYDAVNQAYLEARKRIVVSQPKGDWKAEDFASAGELILDISINLARTCKSYGTRRPRASGRALSCSQKFRDEKINTRPAGGQTGGCSRGRRIRLCSVTDVSVNHGRRSSRRAYAVTMADHHLTCVWGIVFFFRYICPMEQKTFDGGLSCECDLGV</sequence>
<protein>
    <submittedName>
        <fullName evidence="1">Uncharacterized protein</fullName>
    </submittedName>
</protein>
<accession>A0A4C1XXP2</accession>
<organism evidence="1 2">
    <name type="scientific">Eumeta variegata</name>
    <name type="common">Bagworm moth</name>
    <name type="synonym">Eumeta japonica</name>
    <dbReference type="NCBI Taxonomy" id="151549"/>
    <lineage>
        <taxon>Eukaryota</taxon>
        <taxon>Metazoa</taxon>
        <taxon>Ecdysozoa</taxon>
        <taxon>Arthropoda</taxon>
        <taxon>Hexapoda</taxon>
        <taxon>Insecta</taxon>
        <taxon>Pterygota</taxon>
        <taxon>Neoptera</taxon>
        <taxon>Endopterygota</taxon>
        <taxon>Lepidoptera</taxon>
        <taxon>Glossata</taxon>
        <taxon>Ditrysia</taxon>
        <taxon>Tineoidea</taxon>
        <taxon>Psychidae</taxon>
        <taxon>Oiketicinae</taxon>
        <taxon>Eumeta</taxon>
    </lineage>
</organism>
<dbReference type="AlphaFoldDB" id="A0A4C1XXP2"/>
<evidence type="ECO:0000313" key="2">
    <source>
        <dbReference type="Proteomes" id="UP000299102"/>
    </source>
</evidence>
<dbReference type="STRING" id="151549.A0A4C1XXP2"/>
<proteinExistence type="predicted"/>